<proteinExistence type="predicted"/>
<dbReference type="SMART" id="SM00028">
    <property type="entry name" value="TPR"/>
    <property type="match status" value="2"/>
</dbReference>
<keyword evidence="1" id="KW-0727">SH2 domain</keyword>
<gene>
    <name evidence="3" type="ORF">SDRG_01276</name>
</gene>
<feature type="domain" description="SH2" evidence="2">
    <location>
        <begin position="99"/>
        <end position="184"/>
    </location>
</feature>
<evidence type="ECO:0000256" key="1">
    <source>
        <dbReference type="PROSITE-ProRule" id="PRU00191"/>
    </source>
</evidence>
<evidence type="ECO:0000259" key="2">
    <source>
        <dbReference type="PROSITE" id="PS50001"/>
    </source>
</evidence>
<evidence type="ECO:0000313" key="4">
    <source>
        <dbReference type="Proteomes" id="UP000030762"/>
    </source>
</evidence>
<sequence length="553" mass="59999">MQAACQDGVAWWRATVGAAPTAPTDRVLDRLLECIDVSLPSAMSPQEMRIYLRVCLEMRPTLTARDWEHFLVRFGPFRSCITKSVTCFQSRYHDGIAPWFHGVLSRADAEAILRGGDDGSFLVRFSETQPEKFTLAYVKVHSAPPHAGKREIKNVLLVHDPTRGYGPLDGGMGRMYESIAAFIDSSAGRLRVSYASKLSSQINDELKAARKAGTLDFGRLSLNDNNDYASFSTEDVGDRAPPSGCLFSTTPNVAASSDYGLLEPPVRVSVADNDYGAFKSVGDNYGSFSRLADGYGSLGRDDIKSSYGQFNYVETERNAQLTPPKPLPASSYGRFDAAALPSEPEAGAYGRFSAAAPPQSAYGRFTDVAHPPPAPATYGQFASLPQASAVEPAPSNAYGQFGDVASAPVQSTEAQAIAQLEMGMGLYKQANLHEAIEYFLRAEFFAKNAGATHVEARALGNLGTVHLDRKQPTQAVLYYEKCLALTRQVGDGKREKTILNNLVLACMAAADYAMALRYSHDQLRVTANAVNRQKIATRIASLEERVQQASLAS</sequence>
<dbReference type="Pfam" id="PF13424">
    <property type="entry name" value="TPR_12"/>
    <property type="match status" value="1"/>
</dbReference>
<dbReference type="OrthoDB" id="67310at2759"/>
<dbReference type="STRING" id="1156394.T0R2W6"/>
<dbReference type="Gene3D" id="1.25.40.10">
    <property type="entry name" value="Tetratricopeptide repeat domain"/>
    <property type="match status" value="1"/>
</dbReference>
<reference evidence="3 4" key="1">
    <citation type="submission" date="2012-04" db="EMBL/GenBank/DDBJ databases">
        <title>The Genome Sequence of Saprolegnia declina VS20.</title>
        <authorList>
            <consortium name="The Broad Institute Genome Sequencing Platform"/>
            <person name="Russ C."/>
            <person name="Nusbaum C."/>
            <person name="Tyler B."/>
            <person name="van West P."/>
            <person name="Dieguez-Uribeondo J."/>
            <person name="de Bruijn I."/>
            <person name="Tripathy S."/>
            <person name="Jiang R."/>
            <person name="Young S.K."/>
            <person name="Zeng Q."/>
            <person name="Gargeya S."/>
            <person name="Fitzgerald M."/>
            <person name="Haas B."/>
            <person name="Abouelleil A."/>
            <person name="Alvarado L."/>
            <person name="Arachchi H.M."/>
            <person name="Berlin A."/>
            <person name="Chapman S.B."/>
            <person name="Goldberg J."/>
            <person name="Griggs A."/>
            <person name="Gujja S."/>
            <person name="Hansen M."/>
            <person name="Howarth C."/>
            <person name="Imamovic A."/>
            <person name="Larimer J."/>
            <person name="McCowen C."/>
            <person name="Montmayeur A."/>
            <person name="Murphy C."/>
            <person name="Neiman D."/>
            <person name="Pearson M."/>
            <person name="Priest M."/>
            <person name="Roberts A."/>
            <person name="Saif S."/>
            <person name="Shea T."/>
            <person name="Sisk P."/>
            <person name="Sykes S."/>
            <person name="Wortman J."/>
            <person name="Nusbaum C."/>
            <person name="Birren B."/>
        </authorList>
    </citation>
    <scope>NUCLEOTIDE SEQUENCE [LARGE SCALE GENOMIC DNA]</scope>
    <source>
        <strain evidence="3 4">VS20</strain>
    </source>
</reference>
<dbReference type="InterPro" id="IPR011990">
    <property type="entry name" value="TPR-like_helical_dom_sf"/>
</dbReference>
<dbReference type="AlphaFoldDB" id="T0R2W6"/>
<protein>
    <recommendedName>
        <fullName evidence="2">SH2 domain-containing protein</fullName>
    </recommendedName>
</protein>
<evidence type="ECO:0000313" key="3">
    <source>
        <dbReference type="EMBL" id="EQC41301.1"/>
    </source>
</evidence>
<dbReference type="InterPro" id="IPR000980">
    <property type="entry name" value="SH2"/>
</dbReference>
<dbReference type="SMART" id="SM00252">
    <property type="entry name" value="SH2"/>
    <property type="match status" value="1"/>
</dbReference>
<dbReference type="InterPro" id="IPR036860">
    <property type="entry name" value="SH2_dom_sf"/>
</dbReference>
<dbReference type="SUPFAM" id="SSF55550">
    <property type="entry name" value="SH2 domain"/>
    <property type="match status" value="1"/>
</dbReference>
<dbReference type="Gene3D" id="3.30.505.10">
    <property type="entry name" value="SH2 domain"/>
    <property type="match status" value="1"/>
</dbReference>
<dbReference type="OMA" id="MALRYSH"/>
<dbReference type="SUPFAM" id="SSF48452">
    <property type="entry name" value="TPR-like"/>
    <property type="match status" value="1"/>
</dbReference>
<dbReference type="CDD" id="cd00173">
    <property type="entry name" value="SH2"/>
    <property type="match status" value="1"/>
</dbReference>
<accession>T0R2W6</accession>
<dbReference type="Pfam" id="PF00017">
    <property type="entry name" value="SH2"/>
    <property type="match status" value="1"/>
</dbReference>
<dbReference type="PROSITE" id="PS50001">
    <property type="entry name" value="SH2"/>
    <property type="match status" value="1"/>
</dbReference>
<dbReference type="VEuPathDB" id="FungiDB:SDRG_01276"/>
<dbReference type="eggNOG" id="ENOG502SEWF">
    <property type="taxonomic scope" value="Eukaryota"/>
</dbReference>
<name>T0R2W6_SAPDV</name>
<dbReference type="RefSeq" id="XP_008605015.1">
    <property type="nucleotide sequence ID" value="XM_008606793.1"/>
</dbReference>
<dbReference type="Proteomes" id="UP000030762">
    <property type="component" value="Unassembled WGS sequence"/>
</dbReference>
<dbReference type="EMBL" id="JH767134">
    <property type="protein sequence ID" value="EQC41301.1"/>
    <property type="molecule type" value="Genomic_DNA"/>
</dbReference>
<dbReference type="InterPro" id="IPR019734">
    <property type="entry name" value="TPR_rpt"/>
</dbReference>
<organism evidence="3 4">
    <name type="scientific">Saprolegnia diclina (strain VS20)</name>
    <dbReference type="NCBI Taxonomy" id="1156394"/>
    <lineage>
        <taxon>Eukaryota</taxon>
        <taxon>Sar</taxon>
        <taxon>Stramenopiles</taxon>
        <taxon>Oomycota</taxon>
        <taxon>Saprolegniomycetes</taxon>
        <taxon>Saprolegniales</taxon>
        <taxon>Saprolegniaceae</taxon>
        <taxon>Saprolegnia</taxon>
    </lineage>
</organism>
<keyword evidence="4" id="KW-1185">Reference proteome</keyword>
<dbReference type="InParanoid" id="T0R2W6"/>
<dbReference type="GeneID" id="19942003"/>